<accession>A0A2N5VZI3</accession>
<evidence type="ECO:0000313" key="2">
    <source>
        <dbReference type="EMBL" id="PLW22529.1"/>
    </source>
</evidence>
<reference evidence="3 4" key="1">
    <citation type="submission" date="2017-11" db="EMBL/GenBank/DDBJ databases">
        <title>De novo assembly and phasing of dikaryotic genomes from two isolates of Puccinia coronata f. sp. avenae, the causal agent of oat crown rust.</title>
        <authorList>
            <person name="Miller M.E."/>
            <person name="Zhang Y."/>
            <person name="Omidvar V."/>
            <person name="Sperschneider J."/>
            <person name="Schwessinger B."/>
            <person name="Raley C."/>
            <person name="Palmer J.M."/>
            <person name="Garnica D."/>
            <person name="Upadhyaya N."/>
            <person name="Rathjen J."/>
            <person name="Taylor J.M."/>
            <person name="Park R.F."/>
            <person name="Dodds P.N."/>
            <person name="Hirsch C.D."/>
            <person name="Kianian S.F."/>
            <person name="Figueroa M."/>
        </authorList>
    </citation>
    <scope>NUCLEOTIDE SEQUENCE [LARGE SCALE GENOMIC DNA]</scope>
    <source>
        <strain evidence="3">12NC29</strain>
    </source>
</reference>
<dbReference type="EMBL" id="PGCJ01000033">
    <property type="protein sequence ID" value="PLW55396.1"/>
    <property type="molecule type" value="Genomic_DNA"/>
</dbReference>
<dbReference type="AlphaFoldDB" id="A0A2N5VZI3"/>
<name>A0A2N5VZI3_9BASI</name>
<comment type="caution">
    <text evidence="3">The sequence shown here is derived from an EMBL/GenBank/DDBJ whole genome shotgun (WGS) entry which is preliminary data.</text>
</comment>
<dbReference type="EMBL" id="PGCJ01000755">
    <property type="protein sequence ID" value="PLW22529.1"/>
    <property type="molecule type" value="Genomic_DNA"/>
</dbReference>
<feature type="compositionally biased region" description="Basic and acidic residues" evidence="1">
    <location>
        <begin position="250"/>
        <end position="267"/>
    </location>
</feature>
<organism evidence="3 4">
    <name type="scientific">Puccinia coronata f. sp. avenae</name>
    <dbReference type="NCBI Taxonomy" id="200324"/>
    <lineage>
        <taxon>Eukaryota</taxon>
        <taxon>Fungi</taxon>
        <taxon>Dikarya</taxon>
        <taxon>Basidiomycota</taxon>
        <taxon>Pucciniomycotina</taxon>
        <taxon>Pucciniomycetes</taxon>
        <taxon>Pucciniales</taxon>
        <taxon>Pucciniaceae</taxon>
        <taxon>Puccinia</taxon>
    </lineage>
</organism>
<evidence type="ECO:0000313" key="4">
    <source>
        <dbReference type="Proteomes" id="UP000235388"/>
    </source>
</evidence>
<evidence type="ECO:0000256" key="1">
    <source>
        <dbReference type="SAM" id="MobiDB-lite"/>
    </source>
</evidence>
<protein>
    <submittedName>
        <fullName evidence="3">Uncharacterized protein</fullName>
    </submittedName>
</protein>
<sequence length="317" mass="33990">MELVPRAHDGCREIQPDFSQIISQQQPSNQLPLNLSSHSDCSRGHAEDVFDLTTAPITSGSLPPGFPPPLGHNPNVLVKKRQIVKDAVQILRDSIGVALHSLAVLINPSGASSDTTSSASEEQMPELTPIQLSKLLFIIISDTPITFTEEGKETKLLWTPTVQPATVQAIVSWAHTNTSHAIDLIMADGEPSHHPNGQAYQLQPTRTHPTGRSRTLASVFSSSQSLKCAPSKRACNETFTTGPLATQPLDPRKAKKESEKAVKEEAGLKAQRNAGSGYSRLSVASSPNLASLYRASTPASSALLLDHQLMANMASLC</sequence>
<feature type="region of interest" description="Disordered" evidence="1">
    <location>
        <begin position="239"/>
        <end position="279"/>
    </location>
</feature>
<dbReference type="Proteomes" id="UP000235388">
    <property type="component" value="Unassembled WGS sequence"/>
</dbReference>
<keyword evidence="4" id="KW-1185">Reference proteome</keyword>
<dbReference type="STRING" id="200324.A0A2N5VZI3"/>
<gene>
    <name evidence="3" type="ORF">PCANC_02323</name>
    <name evidence="2" type="ORF">PCANC_25087</name>
</gene>
<proteinExistence type="predicted"/>
<evidence type="ECO:0000313" key="3">
    <source>
        <dbReference type="EMBL" id="PLW55396.1"/>
    </source>
</evidence>